<feature type="compositionally biased region" description="Low complexity" evidence="1">
    <location>
        <begin position="119"/>
        <end position="140"/>
    </location>
</feature>
<evidence type="ECO:0000256" key="2">
    <source>
        <dbReference type="SAM" id="SignalP"/>
    </source>
</evidence>
<dbReference type="InterPro" id="IPR004509">
    <property type="entry name" value="Competence_ComEA_HhH"/>
</dbReference>
<dbReference type="EMBL" id="CBTK010000132">
    <property type="protein sequence ID" value="CDH45218.1"/>
    <property type="molecule type" value="Genomic_DNA"/>
</dbReference>
<evidence type="ECO:0000313" key="4">
    <source>
        <dbReference type="Proteomes" id="UP000019184"/>
    </source>
</evidence>
<dbReference type="OrthoDB" id="7510573at2"/>
<proteinExistence type="predicted"/>
<protein>
    <recommendedName>
        <fullName evidence="5">Topoisomerase</fullName>
    </recommendedName>
</protein>
<gene>
    <name evidence="3" type="ORF">BN874_2170009</name>
</gene>
<name>A0A7U7GBD4_9GAMM</name>
<evidence type="ECO:0008006" key="5">
    <source>
        <dbReference type="Google" id="ProtNLM"/>
    </source>
</evidence>
<dbReference type="AlphaFoldDB" id="A0A7U7GBD4"/>
<dbReference type="SUPFAM" id="SSF47781">
    <property type="entry name" value="RuvA domain 2-like"/>
    <property type="match status" value="1"/>
</dbReference>
<dbReference type="Proteomes" id="UP000019184">
    <property type="component" value="Unassembled WGS sequence"/>
</dbReference>
<dbReference type="GO" id="GO:0015628">
    <property type="term" value="P:protein secretion by the type II secretion system"/>
    <property type="evidence" value="ECO:0007669"/>
    <property type="project" value="TreeGrafter"/>
</dbReference>
<dbReference type="InterPro" id="IPR051675">
    <property type="entry name" value="Endo/Exo/Phosphatase_dom_1"/>
</dbReference>
<reference evidence="3 4" key="1">
    <citation type="journal article" date="2014" name="ISME J.">
        <title>Candidatus Competibacter-lineage genomes retrieved from metagenomes reveal functional metabolic diversity.</title>
        <authorList>
            <person name="McIlroy S.J."/>
            <person name="Albertsen M."/>
            <person name="Andresen E.K."/>
            <person name="Saunders A.M."/>
            <person name="Kristiansen R."/>
            <person name="Stokholm-Bjerregaard M."/>
            <person name="Nielsen K.L."/>
            <person name="Nielsen P.H."/>
        </authorList>
    </citation>
    <scope>NUCLEOTIDE SEQUENCE [LARGE SCALE GENOMIC DNA]</scope>
    <source>
        <strain evidence="3 4">Run_B_J11</strain>
    </source>
</reference>
<feature type="chain" id="PRO_5031444191" description="Topoisomerase" evidence="2">
    <location>
        <begin position="25"/>
        <end position="146"/>
    </location>
</feature>
<dbReference type="NCBIfam" id="TIGR00426">
    <property type="entry name" value="competence protein ComEA helix-hairpin-helix repeat region"/>
    <property type="match status" value="1"/>
</dbReference>
<feature type="signal peptide" evidence="2">
    <location>
        <begin position="1"/>
        <end position="24"/>
    </location>
</feature>
<dbReference type="PANTHER" id="PTHR21180:SF32">
    <property type="entry name" value="ENDONUCLEASE_EXONUCLEASE_PHOSPHATASE FAMILY DOMAIN-CONTAINING PROTEIN 1"/>
    <property type="match status" value="1"/>
</dbReference>
<sequence>MKLLTNMLLAFVLAFLSVASFAQAIDINTATAEQMDKALKGIGPKKAADIVKYREANGPFTSVDDLAKVPGIKGKTLDMIKPMVTVGDMPAMPATPATPATPAKPAAPAMPAMPAMPATPAKPATPAMPAMPAAPAMPATPAIPKP</sequence>
<accession>A0A7U7GBD4</accession>
<evidence type="ECO:0000313" key="3">
    <source>
        <dbReference type="EMBL" id="CDH45218.1"/>
    </source>
</evidence>
<dbReference type="PANTHER" id="PTHR21180">
    <property type="entry name" value="ENDONUCLEASE/EXONUCLEASE/PHOSPHATASE FAMILY DOMAIN-CONTAINING PROTEIN 1"/>
    <property type="match status" value="1"/>
</dbReference>
<dbReference type="InterPro" id="IPR010994">
    <property type="entry name" value="RuvA_2-like"/>
</dbReference>
<comment type="caution">
    <text evidence="3">The sequence shown here is derived from an EMBL/GenBank/DDBJ whole genome shotgun (WGS) entry which is preliminary data.</text>
</comment>
<dbReference type="Pfam" id="PF12836">
    <property type="entry name" value="HHH_3"/>
    <property type="match status" value="1"/>
</dbReference>
<dbReference type="GO" id="GO:0015627">
    <property type="term" value="C:type II protein secretion system complex"/>
    <property type="evidence" value="ECO:0007669"/>
    <property type="project" value="TreeGrafter"/>
</dbReference>
<organism evidence="3 4">
    <name type="scientific">Candidatus Contendobacter odensis Run_B_J11</name>
    <dbReference type="NCBI Taxonomy" id="1400861"/>
    <lineage>
        <taxon>Bacteria</taxon>
        <taxon>Pseudomonadati</taxon>
        <taxon>Pseudomonadota</taxon>
        <taxon>Gammaproteobacteria</taxon>
        <taxon>Candidatus Competibacteraceae</taxon>
        <taxon>Candidatus Contendibacter</taxon>
    </lineage>
</organism>
<feature type="region of interest" description="Disordered" evidence="1">
    <location>
        <begin position="119"/>
        <end position="146"/>
    </location>
</feature>
<dbReference type="RefSeq" id="WP_081756292.1">
    <property type="nucleotide sequence ID" value="NZ_CBTK010000132.1"/>
</dbReference>
<dbReference type="Gene3D" id="1.10.150.280">
    <property type="entry name" value="AF1531-like domain"/>
    <property type="match status" value="1"/>
</dbReference>
<keyword evidence="4" id="KW-1185">Reference proteome</keyword>
<evidence type="ECO:0000256" key="1">
    <source>
        <dbReference type="SAM" id="MobiDB-lite"/>
    </source>
</evidence>
<keyword evidence="2" id="KW-0732">Signal</keyword>